<keyword evidence="3" id="KW-1185">Reference proteome</keyword>
<evidence type="ECO:0000256" key="1">
    <source>
        <dbReference type="SAM" id="Coils"/>
    </source>
</evidence>
<feature type="coiled-coil region" evidence="1">
    <location>
        <begin position="5"/>
        <end position="66"/>
    </location>
</feature>
<name>R9CDL7_9CLOT</name>
<dbReference type="AlphaFoldDB" id="R9CDL7"/>
<protein>
    <submittedName>
        <fullName evidence="2">Uncharacterized protein</fullName>
    </submittedName>
</protein>
<evidence type="ECO:0000313" key="2">
    <source>
        <dbReference type="EMBL" id="EOR25311.1"/>
    </source>
</evidence>
<evidence type="ECO:0000313" key="3">
    <source>
        <dbReference type="Proteomes" id="UP000013988"/>
    </source>
</evidence>
<organism evidence="2 3">
    <name type="scientific">Clostridium sartagoforme AAU1</name>
    <dbReference type="NCBI Taxonomy" id="1202534"/>
    <lineage>
        <taxon>Bacteria</taxon>
        <taxon>Bacillati</taxon>
        <taxon>Bacillota</taxon>
        <taxon>Clostridia</taxon>
        <taxon>Eubacteriales</taxon>
        <taxon>Clostridiaceae</taxon>
        <taxon>Clostridium</taxon>
    </lineage>
</organism>
<keyword evidence="1" id="KW-0175">Coiled coil</keyword>
<dbReference type="OrthoDB" id="2083348at2"/>
<gene>
    <name evidence="2" type="ORF">A500_10555</name>
</gene>
<dbReference type="EMBL" id="ASRV01000127">
    <property type="protein sequence ID" value="EOR25311.1"/>
    <property type="molecule type" value="Genomic_DNA"/>
</dbReference>
<sequence length="247" mass="28339">MFELVKKIQAIIDAYHENNEQLAKEIKRIVEEWGAEVNAYKMDYIKEQIRNEVAAARSDAEKINKLFNQQLNVILDEAKKKVLPTLTTKISKPVDYAVRINIALQYLNNEGKDITDETAFMFLKDFIDDVEQMKIFKHVIGKHVEVVNDWTGKSNFPITFGKLNQVEMILNTINDMDAIAKMLFIYPREDGEMYIVNGQAYSVPIDSYEQDAGEESIIGHAETIEEYANKIPGIDQVTDQTDPIVEE</sequence>
<proteinExistence type="predicted"/>
<dbReference type="Proteomes" id="UP000013988">
    <property type="component" value="Unassembled WGS sequence"/>
</dbReference>
<accession>R9CDL7</accession>
<dbReference type="PATRIC" id="fig|1202534.3.peg.2094"/>
<dbReference type="RefSeq" id="WP_016207457.1">
    <property type="nucleotide sequence ID" value="NZ_ASRV01000127.1"/>
</dbReference>
<comment type="caution">
    <text evidence="2">The sequence shown here is derived from an EMBL/GenBank/DDBJ whole genome shotgun (WGS) entry which is preliminary data.</text>
</comment>
<reference evidence="2 3" key="1">
    <citation type="submission" date="2013-03" db="EMBL/GenBank/DDBJ databases">
        <title>Whole genome shotgun sequencing of Clostridium sartagoforme AAU1.</title>
        <authorList>
            <person name="Joshi C.G."/>
            <person name="Duggirala S.M."/>
            <person name="Nathani N.M."/>
            <person name="Bhatt V.D."/>
            <person name="Patel A.K."/>
            <person name="Pandya P.R."/>
            <person name="KaPatel J.A."/>
        </authorList>
    </citation>
    <scope>NUCLEOTIDE SEQUENCE [LARGE SCALE GENOMIC DNA]</scope>
    <source>
        <strain evidence="2 3">AAU1</strain>
    </source>
</reference>